<gene>
    <name evidence="4" type="ORF">FC85_GL002622</name>
</gene>
<dbReference type="Pfam" id="PF00480">
    <property type="entry name" value="ROK"/>
    <property type="match status" value="1"/>
</dbReference>
<proteinExistence type="inferred from homology"/>
<dbReference type="InterPro" id="IPR000600">
    <property type="entry name" value="ROK"/>
</dbReference>
<dbReference type="Gene3D" id="3.30.420.40">
    <property type="match status" value="2"/>
</dbReference>
<dbReference type="InterPro" id="IPR036388">
    <property type="entry name" value="WH-like_DNA-bd_sf"/>
</dbReference>
<protein>
    <submittedName>
        <fullName evidence="4">ROK family protein</fullName>
    </submittedName>
</protein>
<evidence type="ECO:0000256" key="2">
    <source>
        <dbReference type="ARBA" id="ARBA00006479"/>
    </source>
</evidence>
<dbReference type="GO" id="GO:0042732">
    <property type="term" value="P:D-xylose metabolic process"/>
    <property type="evidence" value="ECO:0007669"/>
    <property type="project" value="UniProtKB-KW"/>
</dbReference>
<keyword evidence="3" id="KW-0119">Carbohydrate metabolism</keyword>
<dbReference type="Proteomes" id="UP000052013">
    <property type="component" value="Unassembled WGS sequence"/>
</dbReference>
<organism evidence="4 5">
    <name type="scientific">Lentilactobacillus diolivorans DSM 14421</name>
    <dbReference type="NCBI Taxonomy" id="1423739"/>
    <lineage>
        <taxon>Bacteria</taxon>
        <taxon>Bacillati</taxon>
        <taxon>Bacillota</taxon>
        <taxon>Bacilli</taxon>
        <taxon>Lactobacillales</taxon>
        <taxon>Lactobacillaceae</taxon>
        <taxon>Lentilactobacillus</taxon>
    </lineage>
</organism>
<dbReference type="Gene3D" id="1.10.10.10">
    <property type="entry name" value="Winged helix-like DNA-binding domain superfamily/Winged helix DNA-binding domain"/>
    <property type="match status" value="1"/>
</dbReference>
<dbReference type="PANTHER" id="PTHR18964:SF149">
    <property type="entry name" value="BIFUNCTIONAL UDP-N-ACETYLGLUCOSAMINE 2-EPIMERASE_N-ACETYLMANNOSAMINE KINASE"/>
    <property type="match status" value="1"/>
</dbReference>
<dbReference type="PATRIC" id="fig|1423739.3.peg.2719"/>
<evidence type="ECO:0000256" key="1">
    <source>
        <dbReference type="ARBA" id="ARBA00002486"/>
    </source>
</evidence>
<dbReference type="InterPro" id="IPR036390">
    <property type="entry name" value="WH_DNA-bd_sf"/>
</dbReference>
<keyword evidence="3" id="KW-0859">Xylose metabolism</keyword>
<dbReference type="PROSITE" id="PS01125">
    <property type="entry name" value="ROK"/>
    <property type="match status" value="1"/>
</dbReference>
<comment type="function">
    <text evidence="1">Transcriptional repressor of xylose-utilizing enzymes.</text>
</comment>
<comment type="similarity">
    <text evidence="2">Belongs to the ROK (NagC/XylR) family.</text>
</comment>
<dbReference type="PANTHER" id="PTHR18964">
    <property type="entry name" value="ROK (REPRESSOR, ORF, KINASE) FAMILY"/>
    <property type="match status" value="1"/>
</dbReference>
<dbReference type="AlphaFoldDB" id="A0A0R1SJL5"/>
<evidence type="ECO:0000256" key="3">
    <source>
        <dbReference type="ARBA" id="ARBA00022629"/>
    </source>
</evidence>
<dbReference type="Pfam" id="PF13412">
    <property type="entry name" value="HTH_24"/>
    <property type="match status" value="1"/>
</dbReference>
<evidence type="ECO:0000313" key="5">
    <source>
        <dbReference type="Proteomes" id="UP000052013"/>
    </source>
</evidence>
<dbReference type="InterPro" id="IPR049874">
    <property type="entry name" value="ROK_cs"/>
</dbReference>
<dbReference type="RefSeq" id="WP_225427545.1">
    <property type="nucleotide sequence ID" value="NZ_AZEY01000029.1"/>
</dbReference>
<name>A0A0R1SJL5_9LACO</name>
<dbReference type="SUPFAM" id="SSF53067">
    <property type="entry name" value="Actin-like ATPase domain"/>
    <property type="match status" value="2"/>
</dbReference>
<dbReference type="SUPFAM" id="SSF46785">
    <property type="entry name" value="Winged helix' DNA-binding domain"/>
    <property type="match status" value="1"/>
</dbReference>
<evidence type="ECO:0000313" key="4">
    <source>
        <dbReference type="EMBL" id="KRL67764.1"/>
    </source>
</evidence>
<dbReference type="EMBL" id="AZEY01000029">
    <property type="protein sequence ID" value="KRL67764.1"/>
    <property type="molecule type" value="Genomic_DNA"/>
</dbReference>
<accession>A0A0R1SJL5</accession>
<comment type="caution">
    <text evidence="4">The sequence shown here is derived from an EMBL/GenBank/DDBJ whole genome shotgun (WGS) entry which is preliminary data.</text>
</comment>
<sequence length="392" mass="44245">MKSEREKVIINKDVMRDFNERSVLQAIINNGPISRNDISKLLGLNKMTVSDIVGTFIDRKLVKSLGEDKSTGTSGRKPELVEYNAAYGYVVNFSISGHELEMLAAKLDGRTLEYNTRNIDNQSITNIVAMMEDQISQLPNFDTVNGLRAISIAIFGVVYNGEVVTSPFIDFEEYDLIGHFKKKYDVPVIVENEANLSAIFEQDFSKQELENIVSISIHEGIGAGIIINTHLYTGNYGQAGEIGRIMIQDNGQKKRRLAQLPNFDSEWSQTKILTKIAKLKNKKHYQLNELLRDFNLNDPQVTEIIEQFCYHLAIVTADLIAAYDPQMIFFNSPLIEELPEILKNVQMKLGFMPLVPPLVMSKDVKYATLLGGASMAIHRVLDMEGTRLIFHH</sequence>
<reference evidence="4 5" key="1">
    <citation type="journal article" date="2015" name="Genome Announc.">
        <title>Expanding the biotechnology potential of lactobacilli through comparative genomics of 213 strains and associated genera.</title>
        <authorList>
            <person name="Sun Z."/>
            <person name="Harris H.M."/>
            <person name="McCann A."/>
            <person name="Guo C."/>
            <person name="Argimon S."/>
            <person name="Zhang W."/>
            <person name="Yang X."/>
            <person name="Jeffery I.B."/>
            <person name="Cooney J.C."/>
            <person name="Kagawa T.F."/>
            <person name="Liu W."/>
            <person name="Song Y."/>
            <person name="Salvetti E."/>
            <person name="Wrobel A."/>
            <person name="Rasinkangas P."/>
            <person name="Parkhill J."/>
            <person name="Rea M.C."/>
            <person name="O'Sullivan O."/>
            <person name="Ritari J."/>
            <person name="Douillard F.P."/>
            <person name="Paul Ross R."/>
            <person name="Yang R."/>
            <person name="Briner A.E."/>
            <person name="Felis G.E."/>
            <person name="de Vos W.M."/>
            <person name="Barrangou R."/>
            <person name="Klaenhammer T.R."/>
            <person name="Caufield P.W."/>
            <person name="Cui Y."/>
            <person name="Zhang H."/>
            <person name="O'Toole P.W."/>
        </authorList>
    </citation>
    <scope>NUCLEOTIDE SEQUENCE [LARGE SCALE GENOMIC DNA]</scope>
    <source>
        <strain evidence="4 5">DSM 14421</strain>
    </source>
</reference>
<dbReference type="InterPro" id="IPR043129">
    <property type="entry name" value="ATPase_NBD"/>
</dbReference>
<dbReference type="STRING" id="1423739.FC85_GL002622"/>